<dbReference type="VEuPathDB" id="FungiDB:HMPREF1120_08184"/>
<feature type="compositionally biased region" description="Basic and acidic residues" evidence="5">
    <location>
        <begin position="458"/>
        <end position="471"/>
    </location>
</feature>
<dbReference type="PROSITE" id="PS00108">
    <property type="entry name" value="PROTEIN_KINASE_ST"/>
    <property type="match status" value="1"/>
</dbReference>
<dbReference type="STRING" id="858893.H6C7Y8"/>
<dbReference type="PROSITE" id="PS50011">
    <property type="entry name" value="PROTEIN_KINASE_DOM"/>
    <property type="match status" value="1"/>
</dbReference>
<evidence type="ECO:0000256" key="3">
    <source>
        <dbReference type="PROSITE-ProRule" id="PRU10141"/>
    </source>
</evidence>
<evidence type="ECO:0000313" key="7">
    <source>
        <dbReference type="EMBL" id="EHY60215.1"/>
    </source>
</evidence>
<dbReference type="GO" id="GO:0005524">
    <property type="term" value="F:ATP binding"/>
    <property type="evidence" value="ECO:0007669"/>
    <property type="project" value="UniProtKB-UniRule"/>
</dbReference>
<reference evidence="7" key="1">
    <citation type="submission" date="2011-07" db="EMBL/GenBank/DDBJ databases">
        <title>The Genome Sequence of Exophiala (Wangiella) dermatitidis NIH/UT8656.</title>
        <authorList>
            <consortium name="The Broad Institute Genome Sequencing Platform"/>
            <person name="Cuomo C."/>
            <person name="Wang Z."/>
            <person name="Hunicke-Smith S."/>
            <person name="Szanislo P.J."/>
            <person name="Earl A."/>
            <person name="Young S.K."/>
            <person name="Zeng Q."/>
            <person name="Gargeya S."/>
            <person name="Fitzgerald M."/>
            <person name="Haas B."/>
            <person name="Abouelleil A."/>
            <person name="Alvarado L."/>
            <person name="Arachchi H.M."/>
            <person name="Berlin A."/>
            <person name="Brown A."/>
            <person name="Chapman S.B."/>
            <person name="Chen Z."/>
            <person name="Dunbar C."/>
            <person name="Freedman E."/>
            <person name="Gearin G."/>
            <person name="Gellesch M."/>
            <person name="Goldberg J."/>
            <person name="Griggs A."/>
            <person name="Gujja S."/>
            <person name="Heiman D."/>
            <person name="Howarth C."/>
            <person name="Larson L."/>
            <person name="Lui A."/>
            <person name="MacDonald P.J.P."/>
            <person name="Montmayeur A."/>
            <person name="Murphy C."/>
            <person name="Neiman D."/>
            <person name="Pearson M."/>
            <person name="Priest M."/>
            <person name="Roberts A."/>
            <person name="Saif S."/>
            <person name="Shea T."/>
            <person name="Shenoy N."/>
            <person name="Sisk P."/>
            <person name="Stolte C."/>
            <person name="Sykes S."/>
            <person name="Wortman J."/>
            <person name="Nusbaum C."/>
            <person name="Birren B."/>
        </authorList>
    </citation>
    <scope>NUCLEOTIDE SEQUENCE</scope>
    <source>
        <strain evidence="7">NIH/UT8656</strain>
    </source>
</reference>
<dbReference type="InterPro" id="IPR011009">
    <property type="entry name" value="Kinase-like_dom_sf"/>
</dbReference>
<protein>
    <submittedName>
        <fullName evidence="7">Protein-serine/threonine kinase</fullName>
    </submittedName>
</protein>
<evidence type="ECO:0000256" key="1">
    <source>
        <dbReference type="ARBA" id="ARBA00022741"/>
    </source>
</evidence>
<dbReference type="GO" id="GO:0004674">
    <property type="term" value="F:protein serine/threonine kinase activity"/>
    <property type="evidence" value="ECO:0007669"/>
    <property type="project" value="UniProtKB-KW"/>
</dbReference>
<dbReference type="SMART" id="SM00220">
    <property type="entry name" value="S_TKc"/>
    <property type="match status" value="1"/>
</dbReference>
<dbReference type="AlphaFoldDB" id="H6C7Y8"/>
<keyword evidence="2 3" id="KW-0067">ATP-binding</keyword>
<keyword evidence="1 3" id="KW-0547">Nucleotide-binding</keyword>
<keyword evidence="7" id="KW-0808">Transferase</keyword>
<dbReference type="InterPro" id="IPR008271">
    <property type="entry name" value="Ser/Thr_kinase_AS"/>
</dbReference>
<dbReference type="Proteomes" id="UP000007304">
    <property type="component" value="Unassembled WGS sequence"/>
</dbReference>
<feature type="region of interest" description="Disordered" evidence="5">
    <location>
        <begin position="443"/>
        <end position="471"/>
    </location>
</feature>
<dbReference type="GO" id="GO:0035556">
    <property type="term" value="P:intracellular signal transduction"/>
    <property type="evidence" value="ECO:0007669"/>
    <property type="project" value="TreeGrafter"/>
</dbReference>
<keyword evidence="7" id="KW-0418">Kinase</keyword>
<keyword evidence="8" id="KW-1185">Reference proteome</keyword>
<gene>
    <name evidence="7" type="ORF">HMPREF1120_08184</name>
</gene>
<dbReference type="PANTHER" id="PTHR24346">
    <property type="entry name" value="MAP/MICROTUBULE AFFINITY-REGULATING KINASE"/>
    <property type="match status" value="1"/>
</dbReference>
<evidence type="ECO:0000259" key="6">
    <source>
        <dbReference type="PROSITE" id="PS50011"/>
    </source>
</evidence>
<dbReference type="InParanoid" id="H6C7Y8"/>
<dbReference type="eggNOG" id="KOG0590">
    <property type="taxonomic scope" value="Eukaryota"/>
</dbReference>
<name>H6C7Y8_EXODN</name>
<dbReference type="RefSeq" id="XP_009160676.1">
    <property type="nucleotide sequence ID" value="XM_009162428.1"/>
</dbReference>
<feature type="binding site" evidence="3">
    <location>
        <position position="140"/>
    </location>
    <ligand>
        <name>ATP</name>
        <dbReference type="ChEBI" id="CHEBI:30616"/>
    </ligand>
</feature>
<dbReference type="InterPro" id="IPR017441">
    <property type="entry name" value="Protein_kinase_ATP_BS"/>
</dbReference>
<evidence type="ECO:0000256" key="5">
    <source>
        <dbReference type="SAM" id="MobiDB-lite"/>
    </source>
</evidence>
<dbReference type="CDD" id="cd13994">
    <property type="entry name" value="STKc_HAL4_like"/>
    <property type="match status" value="1"/>
</dbReference>
<comment type="similarity">
    <text evidence="4">Belongs to the protein kinase superfamily.</text>
</comment>
<accession>H6C7Y8</accession>
<dbReference type="PROSITE" id="PS00107">
    <property type="entry name" value="PROTEIN_KINASE_ATP"/>
    <property type="match status" value="1"/>
</dbReference>
<dbReference type="Pfam" id="PF00069">
    <property type="entry name" value="Pkinase"/>
    <property type="match status" value="1"/>
</dbReference>
<evidence type="ECO:0000313" key="8">
    <source>
        <dbReference type="Proteomes" id="UP000007304"/>
    </source>
</evidence>
<feature type="region of interest" description="Disordered" evidence="5">
    <location>
        <begin position="1"/>
        <end position="53"/>
    </location>
</feature>
<dbReference type="HOGENOM" id="CLU_000288_63_33_1"/>
<dbReference type="EMBL" id="JH226136">
    <property type="protein sequence ID" value="EHY60215.1"/>
    <property type="molecule type" value="Genomic_DNA"/>
</dbReference>
<sequence length="471" mass="53076">MSVMTSSPPAPPTRTSSGFSLLSKIKSHKENNKYLSPSSPRPSAGVHRTGSYGSIYNQPARSSLFSVPAQEGSGLKSRRLSASPLDDFVVDDVCALEDEFVSASKFGRRKEIGKGASSTVRIMVRRADKKAEYPRQYAVKEFRKRSARETEEEYVRKVKSEYTIARSLHHPNIVETVRLCTSNGRWNHVMEYCQQGELFALLERKYFKAEDRNCIFKQVLRGVHYLHEHGIAHRDIKPENLLMTDEGHIKITDFGVSEVFCGDHPGIPSSRGLCGQGMREPRKSAPGICGSKPYISPEVLAQDSEYDPTKLDVWSCGILFMTMFHVGNPWQSASKKELNYSLFMEGWEAFLDRADDLPIDEATYPQCGPIFNALPSHAHRRCILKMLHPDPTKRCTIADALQDRWVKSIDCCSPEVIGTTLSNGIDVTKNDCDRVAAKMRVQAKHDHLPPPVKRLPQHRFDMGDGTSRYDR</sequence>
<dbReference type="GeneID" id="20312823"/>
<dbReference type="FunCoup" id="H6C7Y8">
    <property type="interactions" value="212"/>
</dbReference>
<dbReference type="GO" id="GO:0000226">
    <property type="term" value="P:microtubule cytoskeleton organization"/>
    <property type="evidence" value="ECO:0007669"/>
    <property type="project" value="TreeGrafter"/>
</dbReference>
<dbReference type="Gene3D" id="1.10.510.10">
    <property type="entry name" value="Transferase(Phosphotransferase) domain 1"/>
    <property type="match status" value="1"/>
</dbReference>
<dbReference type="OrthoDB" id="4062651at2759"/>
<organism evidence="7 8">
    <name type="scientific">Exophiala dermatitidis (strain ATCC 34100 / CBS 525.76 / NIH/UT8656)</name>
    <name type="common">Black yeast</name>
    <name type="synonym">Wangiella dermatitidis</name>
    <dbReference type="NCBI Taxonomy" id="858893"/>
    <lineage>
        <taxon>Eukaryota</taxon>
        <taxon>Fungi</taxon>
        <taxon>Dikarya</taxon>
        <taxon>Ascomycota</taxon>
        <taxon>Pezizomycotina</taxon>
        <taxon>Eurotiomycetes</taxon>
        <taxon>Chaetothyriomycetidae</taxon>
        <taxon>Chaetothyriales</taxon>
        <taxon>Herpotrichiellaceae</taxon>
        <taxon>Exophiala</taxon>
    </lineage>
</organism>
<evidence type="ECO:0000256" key="4">
    <source>
        <dbReference type="RuleBase" id="RU000304"/>
    </source>
</evidence>
<keyword evidence="4" id="KW-0723">Serine/threonine-protein kinase</keyword>
<evidence type="ECO:0000256" key="2">
    <source>
        <dbReference type="ARBA" id="ARBA00022840"/>
    </source>
</evidence>
<dbReference type="InterPro" id="IPR000719">
    <property type="entry name" value="Prot_kinase_dom"/>
</dbReference>
<dbReference type="PANTHER" id="PTHR24346:SF76">
    <property type="entry name" value="NON-SPECIFIC SERINE_THREONINE PROTEIN KINASE"/>
    <property type="match status" value="1"/>
</dbReference>
<feature type="domain" description="Protein kinase" evidence="6">
    <location>
        <begin position="106"/>
        <end position="406"/>
    </location>
</feature>
<dbReference type="GO" id="GO:0005737">
    <property type="term" value="C:cytoplasm"/>
    <property type="evidence" value="ECO:0007669"/>
    <property type="project" value="TreeGrafter"/>
</dbReference>
<dbReference type="OMA" id="LEDPWVQ"/>
<proteinExistence type="inferred from homology"/>
<dbReference type="SUPFAM" id="SSF56112">
    <property type="entry name" value="Protein kinase-like (PK-like)"/>
    <property type="match status" value="1"/>
</dbReference>